<dbReference type="Gene3D" id="3.40.50.300">
    <property type="entry name" value="P-loop containing nucleotide triphosphate hydrolases"/>
    <property type="match status" value="2"/>
</dbReference>
<evidence type="ECO:0000313" key="8">
    <source>
        <dbReference type="Proteomes" id="UP000778970"/>
    </source>
</evidence>
<dbReference type="InterPro" id="IPR003593">
    <property type="entry name" value="AAA+_ATPase"/>
</dbReference>
<evidence type="ECO:0000313" key="7">
    <source>
        <dbReference type="EMBL" id="MBK1698767.1"/>
    </source>
</evidence>
<gene>
    <name evidence="7" type="ORF">CKO21_16095</name>
</gene>
<dbReference type="SUPFAM" id="SSF52540">
    <property type="entry name" value="P-loop containing nucleoside triphosphate hydrolases"/>
    <property type="match status" value="2"/>
</dbReference>
<feature type="compositionally biased region" description="Basic residues" evidence="5">
    <location>
        <begin position="261"/>
        <end position="270"/>
    </location>
</feature>
<dbReference type="PANTHER" id="PTHR19211">
    <property type="entry name" value="ATP-BINDING TRANSPORT PROTEIN-RELATED"/>
    <property type="match status" value="1"/>
</dbReference>
<dbReference type="Pfam" id="PF00005">
    <property type="entry name" value="ABC_tran"/>
    <property type="match status" value="2"/>
</dbReference>
<dbReference type="GO" id="GO:0016887">
    <property type="term" value="F:ATP hydrolysis activity"/>
    <property type="evidence" value="ECO:0007669"/>
    <property type="project" value="InterPro"/>
</dbReference>
<keyword evidence="3" id="KW-0547">Nucleotide-binding</keyword>
<dbReference type="CDD" id="cd03221">
    <property type="entry name" value="ABCF_EF-3"/>
    <property type="match status" value="1"/>
</dbReference>
<dbReference type="GO" id="GO:0055085">
    <property type="term" value="P:transmembrane transport"/>
    <property type="evidence" value="ECO:0007669"/>
    <property type="project" value="InterPro"/>
</dbReference>
<evidence type="ECO:0000256" key="2">
    <source>
        <dbReference type="ARBA" id="ARBA00022737"/>
    </source>
</evidence>
<feature type="compositionally biased region" description="Basic and acidic residues" evidence="5">
    <location>
        <begin position="271"/>
        <end position="296"/>
    </location>
</feature>
<dbReference type="InterPro" id="IPR027417">
    <property type="entry name" value="P-loop_NTPase"/>
</dbReference>
<proteinExistence type="predicted"/>
<evidence type="ECO:0000256" key="3">
    <source>
        <dbReference type="ARBA" id="ARBA00022741"/>
    </source>
</evidence>
<keyword evidence="2" id="KW-0677">Repeat</keyword>
<keyword evidence="8" id="KW-1185">Reference proteome</keyword>
<feature type="region of interest" description="Disordered" evidence="5">
    <location>
        <begin position="242"/>
        <end position="296"/>
    </location>
</feature>
<evidence type="ECO:0000256" key="4">
    <source>
        <dbReference type="ARBA" id="ARBA00022840"/>
    </source>
</evidence>
<dbReference type="SMART" id="SM00382">
    <property type="entry name" value="AAA"/>
    <property type="match status" value="2"/>
</dbReference>
<reference evidence="7" key="2">
    <citation type="journal article" date="2020" name="Microorganisms">
        <title>Osmotic Adaptation and Compatible Solute Biosynthesis of Phototrophic Bacteria as Revealed from Genome Analyses.</title>
        <authorList>
            <person name="Imhoff J.F."/>
            <person name="Rahn T."/>
            <person name="Kunzel S."/>
            <person name="Keller A."/>
            <person name="Neulinger S.C."/>
        </authorList>
    </citation>
    <scope>NUCLEOTIDE SEQUENCE</scope>
    <source>
        <strain evidence="7">DSM 9154</strain>
    </source>
</reference>
<accession>A0A934QKT3</accession>
<dbReference type="AlphaFoldDB" id="A0A934QKT3"/>
<feature type="domain" description="ABC transporter" evidence="6">
    <location>
        <begin position="338"/>
        <end position="539"/>
    </location>
</feature>
<evidence type="ECO:0000256" key="1">
    <source>
        <dbReference type="ARBA" id="ARBA00022448"/>
    </source>
</evidence>
<dbReference type="InterPro" id="IPR050611">
    <property type="entry name" value="ABCF"/>
</dbReference>
<evidence type="ECO:0000259" key="6">
    <source>
        <dbReference type="PROSITE" id="PS50893"/>
    </source>
</evidence>
<comment type="caution">
    <text evidence="7">The sequence shown here is derived from an EMBL/GenBank/DDBJ whole genome shotgun (WGS) entry which is preliminary data.</text>
</comment>
<dbReference type="PANTHER" id="PTHR19211:SF6">
    <property type="entry name" value="BLL7188 PROTEIN"/>
    <property type="match status" value="1"/>
</dbReference>
<dbReference type="GO" id="GO:0005524">
    <property type="term" value="F:ATP binding"/>
    <property type="evidence" value="ECO:0007669"/>
    <property type="project" value="UniProtKB-KW"/>
</dbReference>
<feature type="compositionally biased region" description="Basic and acidic residues" evidence="5">
    <location>
        <begin position="242"/>
        <end position="260"/>
    </location>
</feature>
<dbReference type="CDD" id="cd03225">
    <property type="entry name" value="ABC_cobalt_CbiO_domain1"/>
    <property type="match status" value="1"/>
</dbReference>
<dbReference type="FunFam" id="3.40.50.300:FF:001320">
    <property type="entry name" value="Heme ABC transporter ATP-binding protein"/>
    <property type="match status" value="1"/>
</dbReference>
<organism evidence="7 8">
    <name type="scientific">Rhodovibrio salinarum</name>
    <dbReference type="NCBI Taxonomy" id="1087"/>
    <lineage>
        <taxon>Bacteria</taxon>
        <taxon>Pseudomonadati</taxon>
        <taxon>Pseudomonadota</taxon>
        <taxon>Alphaproteobacteria</taxon>
        <taxon>Rhodospirillales</taxon>
        <taxon>Rhodovibrionaceae</taxon>
        <taxon>Rhodovibrio</taxon>
    </lineage>
</organism>
<dbReference type="EMBL" id="NRRE01000030">
    <property type="protein sequence ID" value="MBK1698767.1"/>
    <property type="molecule type" value="Genomic_DNA"/>
</dbReference>
<dbReference type="InterPro" id="IPR017871">
    <property type="entry name" value="ABC_transporter-like_CS"/>
</dbReference>
<reference evidence="7" key="1">
    <citation type="submission" date="2017-08" db="EMBL/GenBank/DDBJ databases">
        <authorList>
            <person name="Imhoff J.F."/>
            <person name="Rahn T."/>
            <person name="Kuenzel S."/>
            <person name="Neulinger S.C."/>
        </authorList>
    </citation>
    <scope>NUCLEOTIDE SEQUENCE</scope>
    <source>
        <strain evidence="7">DSM 9154</strain>
    </source>
</reference>
<dbReference type="InterPro" id="IPR015856">
    <property type="entry name" value="ABC_transpr_CbiO/EcfA_su"/>
</dbReference>
<dbReference type="Proteomes" id="UP000778970">
    <property type="component" value="Unassembled WGS sequence"/>
</dbReference>
<dbReference type="PROSITE" id="PS00211">
    <property type="entry name" value="ABC_TRANSPORTER_1"/>
    <property type="match status" value="1"/>
</dbReference>
<dbReference type="PROSITE" id="PS50893">
    <property type="entry name" value="ABC_TRANSPORTER_2"/>
    <property type="match status" value="2"/>
</dbReference>
<dbReference type="RefSeq" id="WP_027288007.1">
    <property type="nucleotide sequence ID" value="NZ_NRRE01000030.1"/>
</dbReference>
<evidence type="ECO:0000256" key="5">
    <source>
        <dbReference type="SAM" id="MobiDB-lite"/>
    </source>
</evidence>
<name>A0A934QKT3_9PROT</name>
<protein>
    <submittedName>
        <fullName evidence="7">ABC transporter</fullName>
    </submittedName>
</protein>
<keyword evidence="1" id="KW-0813">Transport</keyword>
<sequence length="539" mass="58660">MPASVTLCNLSWSAPDGTAVLSDLNFSFAAERTGLVGRNGSGKTTLLRLITGDLAPSTGNVTRTGTAGLLRQSLLPEASDTVADLFFEVSSALELINRAEVGRASVEELAEADWTLPARMERALHRCGLAVDPQAPLLGLSGGQRTRARLAALLFAEPDVLMLDEPTNDLDRAGRVAVIDILRDWRQAAIVVSHDRELLEEMDAIVELSNLGARRYDGGYSAYHTQKQEKLAAVRQDLADAEKARAEQKRRAQQAAERKARKDSRGRRSRTKGDQPKVLMDARKERAEGSDGTHARLRNDRRVAAEAKVSEAREKVEVVEPLTMEIAPTGLPRSRTVLRLEGVSGGPDPDRPIIRNRSLVMTGPERIAVTGPNGSGKTTLLNLVAGRRAPDAGTIRREVATAYLDQDVGFLVPELSLRESFCRLNPEANETECRAALARFRFRSDEALRLINSLSGGERLRAGLACTIGRSEPPALLILDEPTNHLDLDGIEALEAALTSYDGALLLVSHDEAFLDRLRIDRRVSLGEQPGSFVSLGRT</sequence>
<keyword evidence="4" id="KW-0067">ATP-binding</keyword>
<dbReference type="InterPro" id="IPR003439">
    <property type="entry name" value="ABC_transporter-like_ATP-bd"/>
</dbReference>
<feature type="domain" description="ABC transporter" evidence="6">
    <location>
        <begin position="5"/>
        <end position="236"/>
    </location>
</feature>
<dbReference type="GO" id="GO:0016020">
    <property type="term" value="C:membrane"/>
    <property type="evidence" value="ECO:0007669"/>
    <property type="project" value="InterPro"/>
</dbReference>